<dbReference type="Gene3D" id="2.160.10.10">
    <property type="entry name" value="Hexapeptide repeat proteins"/>
    <property type="match status" value="1"/>
</dbReference>
<dbReference type="EMBL" id="CP034562">
    <property type="protein sequence ID" value="AZQ61919.1"/>
    <property type="molecule type" value="Genomic_DNA"/>
</dbReference>
<dbReference type="InterPro" id="IPR001451">
    <property type="entry name" value="Hexapep"/>
</dbReference>
<dbReference type="SUPFAM" id="SSF51161">
    <property type="entry name" value="Trimeric LpxA-like enzymes"/>
    <property type="match status" value="1"/>
</dbReference>
<proteinExistence type="predicted"/>
<name>A0A3S9P148_9BACT</name>
<sequence length="109" mass="12118">MYISMFLKEEKQKFIGIGSIIVSREYISIGKGTHVAEYTVIRDQDHLISDLNKFHTKPIIIKENVWICNKVSILKGTTINSNSILGAHAVVNKDIPANSLAVGIPVEIK</sequence>
<keyword evidence="2" id="KW-1185">Reference proteome</keyword>
<organism evidence="1 2">
    <name type="scientific">Flammeovirga pectinis</name>
    <dbReference type="NCBI Taxonomy" id="2494373"/>
    <lineage>
        <taxon>Bacteria</taxon>
        <taxon>Pseudomonadati</taxon>
        <taxon>Bacteroidota</taxon>
        <taxon>Cytophagia</taxon>
        <taxon>Cytophagales</taxon>
        <taxon>Flammeovirgaceae</taxon>
        <taxon>Flammeovirga</taxon>
    </lineage>
</organism>
<dbReference type="PANTHER" id="PTHR23416">
    <property type="entry name" value="SIALIC ACID SYNTHASE-RELATED"/>
    <property type="match status" value="1"/>
</dbReference>
<accession>A0A3S9P148</accession>
<dbReference type="Proteomes" id="UP000267268">
    <property type="component" value="Chromosome 1"/>
</dbReference>
<reference evidence="1 2" key="1">
    <citation type="submission" date="2018-12" db="EMBL/GenBank/DDBJ databases">
        <title>Flammeovirga pectinis sp. nov., isolated from the gut of the Korean scallop, Patinopecten yessoensis.</title>
        <authorList>
            <person name="Bae J.-W."/>
            <person name="Jeong Y.-S."/>
            <person name="Kang W."/>
        </authorList>
    </citation>
    <scope>NUCLEOTIDE SEQUENCE [LARGE SCALE GENOMIC DNA]</scope>
    <source>
        <strain evidence="1 2">L12M1</strain>
    </source>
</reference>
<dbReference type="InterPro" id="IPR051159">
    <property type="entry name" value="Hexapeptide_acetyltransf"/>
</dbReference>
<dbReference type="InterPro" id="IPR011004">
    <property type="entry name" value="Trimer_LpxA-like_sf"/>
</dbReference>
<evidence type="ECO:0000313" key="2">
    <source>
        <dbReference type="Proteomes" id="UP000267268"/>
    </source>
</evidence>
<dbReference type="OrthoDB" id="9812571at2"/>
<dbReference type="GO" id="GO:0016746">
    <property type="term" value="F:acyltransferase activity"/>
    <property type="evidence" value="ECO:0007669"/>
    <property type="project" value="UniProtKB-KW"/>
</dbReference>
<dbReference type="CDD" id="cd04647">
    <property type="entry name" value="LbH_MAT_like"/>
    <property type="match status" value="1"/>
</dbReference>
<keyword evidence="1" id="KW-0808">Transferase</keyword>
<dbReference type="Pfam" id="PF00132">
    <property type="entry name" value="Hexapep"/>
    <property type="match status" value="1"/>
</dbReference>
<dbReference type="KEGG" id="fll:EI427_06605"/>
<keyword evidence="1" id="KW-0012">Acyltransferase</keyword>
<protein>
    <submittedName>
        <fullName evidence="1">Acyltransferase</fullName>
    </submittedName>
</protein>
<gene>
    <name evidence="1" type="ORF">EI427_06605</name>
</gene>
<dbReference type="AlphaFoldDB" id="A0A3S9P148"/>
<evidence type="ECO:0000313" key="1">
    <source>
        <dbReference type="EMBL" id="AZQ61919.1"/>
    </source>
</evidence>